<accession>A0ACC2K8M0</accession>
<dbReference type="Proteomes" id="UP001234297">
    <property type="component" value="Chromosome 4"/>
</dbReference>
<protein>
    <submittedName>
        <fullName evidence="1">Uncharacterized protein</fullName>
    </submittedName>
</protein>
<evidence type="ECO:0000313" key="2">
    <source>
        <dbReference type="Proteomes" id="UP001234297"/>
    </source>
</evidence>
<sequence>MRSKLVMEERQNIGLLEDGGTVLRVADDDDNDNDATGGLRWCECAMRRWALVGCRIPVSEEIFPESRSFTFQSNVSCT</sequence>
<gene>
    <name evidence="1" type="ORF">MRB53_013559</name>
</gene>
<dbReference type="EMBL" id="CM056812">
    <property type="protein sequence ID" value="KAJ8617373.1"/>
    <property type="molecule type" value="Genomic_DNA"/>
</dbReference>
<proteinExistence type="predicted"/>
<evidence type="ECO:0000313" key="1">
    <source>
        <dbReference type="EMBL" id="KAJ8617373.1"/>
    </source>
</evidence>
<comment type="caution">
    <text evidence="1">The sequence shown here is derived from an EMBL/GenBank/DDBJ whole genome shotgun (WGS) entry which is preliminary data.</text>
</comment>
<organism evidence="1 2">
    <name type="scientific">Persea americana</name>
    <name type="common">Avocado</name>
    <dbReference type="NCBI Taxonomy" id="3435"/>
    <lineage>
        <taxon>Eukaryota</taxon>
        <taxon>Viridiplantae</taxon>
        <taxon>Streptophyta</taxon>
        <taxon>Embryophyta</taxon>
        <taxon>Tracheophyta</taxon>
        <taxon>Spermatophyta</taxon>
        <taxon>Magnoliopsida</taxon>
        <taxon>Magnoliidae</taxon>
        <taxon>Laurales</taxon>
        <taxon>Lauraceae</taxon>
        <taxon>Persea</taxon>
    </lineage>
</organism>
<name>A0ACC2K8M0_PERAE</name>
<keyword evidence="2" id="KW-1185">Reference proteome</keyword>
<reference evidence="1 2" key="1">
    <citation type="journal article" date="2022" name="Hortic Res">
        <title>A haplotype resolved chromosomal level avocado genome allows analysis of novel avocado genes.</title>
        <authorList>
            <person name="Nath O."/>
            <person name="Fletcher S.J."/>
            <person name="Hayward A."/>
            <person name="Shaw L.M."/>
            <person name="Masouleh A.K."/>
            <person name="Furtado A."/>
            <person name="Henry R.J."/>
            <person name="Mitter N."/>
        </authorList>
    </citation>
    <scope>NUCLEOTIDE SEQUENCE [LARGE SCALE GENOMIC DNA]</scope>
    <source>
        <strain evidence="2">cv. Hass</strain>
    </source>
</reference>